<proteinExistence type="predicted"/>
<name>A0AAQ3L984_9BACT</name>
<reference evidence="2 3" key="1">
    <citation type="submission" date="2023-10" db="EMBL/GenBank/DDBJ databases">
        <title>Rubellicoccus peritrichatus gen. nov., sp. nov., isolated from an algae of coral reef tank.</title>
        <authorList>
            <person name="Luo J."/>
        </authorList>
    </citation>
    <scope>NUCLEOTIDE SEQUENCE [LARGE SCALE GENOMIC DNA]</scope>
    <source>
        <strain evidence="2 3">CR14</strain>
    </source>
</reference>
<evidence type="ECO:0000313" key="3">
    <source>
        <dbReference type="Proteomes" id="UP001304300"/>
    </source>
</evidence>
<organism evidence="2 3">
    <name type="scientific">Rubellicoccus peritrichatus</name>
    <dbReference type="NCBI Taxonomy" id="3080537"/>
    <lineage>
        <taxon>Bacteria</taxon>
        <taxon>Pseudomonadati</taxon>
        <taxon>Verrucomicrobiota</taxon>
        <taxon>Opitutia</taxon>
        <taxon>Puniceicoccales</taxon>
        <taxon>Cerasicoccaceae</taxon>
        <taxon>Rubellicoccus</taxon>
    </lineage>
</organism>
<dbReference type="KEGG" id="puo:RZN69_15570"/>
<dbReference type="RefSeq" id="WP_317832137.1">
    <property type="nucleotide sequence ID" value="NZ_CP136920.1"/>
</dbReference>
<gene>
    <name evidence="2" type="ORF">RZN69_15570</name>
</gene>
<accession>A0AAQ3L984</accession>
<evidence type="ECO:0000256" key="1">
    <source>
        <dbReference type="SAM" id="Coils"/>
    </source>
</evidence>
<protein>
    <submittedName>
        <fullName evidence="2">Uncharacterized protein</fullName>
    </submittedName>
</protein>
<keyword evidence="3" id="KW-1185">Reference proteome</keyword>
<dbReference type="Proteomes" id="UP001304300">
    <property type="component" value="Chromosome"/>
</dbReference>
<feature type="coiled-coil region" evidence="1">
    <location>
        <begin position="58"/>
        <end position="92"/>
    </location>
</feature>
<evidence type="ECO:0000313" key="2">
    <source>
        <dbReference type="EMBL" id="WOO40042.1"/>
    </source>
</evidence>
<dbReference type="EMBL" id="CP136920">
    <property type="protein sequence ID" value="WOO40042.1"/>
    <property type="molecule type" value="Genomic_DNA"/>
</dbReference>
<keyword evidence="1" id="KW-0175">Coiled coil</keyword>
<sequence>MSEQTKTVPISGRIAQADYDFLMANRFGGKVTASEKLRHMASFFRHYHENFGDYADGLEELSRLLLPSRKNIKELENQLAIHSEVLDQAANVLPQALAFLISRQSQPPQNEALPYLLKTEERLLQLSLRMIEQILRFGLTSNAPAYNPRLLDDKLDTIVELIGLLSSREQKSPNTDKQS</sequence>
<dbReference type="AlphaFoldDB" id="A0AAQ3L984"/>